<accession>A0A0D0ACM0</accession>
<dbReference type="InterPro" id="IPR050863">
    <property type="entry name" value="CenT-Element_Derived"/>
</dbReference>
<dbReference type="EMBL" id="KN835583">
    <property type="protein sequence ID" value="KIK35854.1"/>
    <property type="molecule type" value="Genomic_DNA"/>
</dbReference>
<dbReference type="InterPro" id="IPR004875">
    <property type="entry name" value="DDE_SF_endonuclease_dom"/>
</dbReference>
<dbReference type="Pfam" id="PF03184">
    <property type="entry name" value="DDE_1"/>
    <property type="match status" value="1"/>
</dbReference>
<dbReference type="STRING" id="930992.A0A0D0ACM0"/>
<dbReference type="GO" id="GO:0005634">
    <property type="term" value="C:nucleus"/>
    <property type="evidence" value="ECO:0007669"/>
    <property type="project" value="TreeGrafter"/>
</dbReference>
<dbReference type="PANTHER" id="PTHR19303:SF74">
    <property type="entry name" value="POGO TRANSPOSABLE ELEMENT WITH KRAB DOMAIN"/>
    <property type="match status" value="1"/>
</dbReference>
<keyword evidence="3" id="KW-1185">Reference proteome</keyword>
<evidence type="ECO:0000313" key="3">
    <source>
        <dbReference type="Proteomes" id="UP000054485"/>
    </source>
</evidence>
<name>A0A0D0ACM0_9AGAM</name>
<organism evidence="2 3">
    <name type="scientific">Suillus luteus UH-Slu-Lm8-n1</name>
    <dbReference type="NCBI Taxonomy" id="930992"/>
    <lineage>
        <taxon>Eukaryota</taxon>
        <taxon>Fungi</taxon>
        <taxon>Dikarya</taxon>
        <taxon>Basidiomycota</taxon>
        <taxon>Agaricomycotina</taxon>
        <taxon>Agaricomycetes</taxon>
        <taxon>Agaricomycetidae</taxon>
        <taxon>Boletales</taxon>
        <taxon>Suillineae</taxon>
        <taxon>Suillaceae</taxon>
        <taxon>Suillus</taxon>
    </lineage>
</organism>
<gene>
    <name evidence="2" type="ORF">CY34DRAFT_95401</name>
</gene>
<reference evidence="2 3" key="1">
    <citation type="submission" date="2014-04" db="EMBL/GenBank/DDBJ databases">
        <authorList>
            <consortium name="DOE Joint Genome Institute"/>
            <person name="Kuo A."/>
            <person name="Ruytinx J."/>
            <person name="Rineau F."/>
            <person name="Colpaert J."/>
            <person name="Kohler A."/>
            <person name="Nagy L.G."/>
            <person name="Floudas D."/>
            <person name="Copeland A."/>
            <person name="Barry K.W."/>
            <person name="Cichocki N."/>
            <person name="Veneault-Fourrey C."/>
            <person name="LaButti K."/>
            <person name="Lindquist E.A."/>
            <person name="Lipzen A."/>
            <person name="Lundell T."/>
            <person name="Morin E."/>
            <person name="Murat C."/>
            <person name="Sun H."/>
            <person name="Tunlid A."/>
            <person name="Henrissat B."/>
            <person name="Grigoriev I.V."/>
            <person name="Hibbett D.S."/>
            <person name="Martin F."/>
            <person name="Nordberg H.P."/>
            <person name="Cantor M.N."/>
            <person name="Hua S.X."/>
        </authorList>
    </citation>
    <scope>NUCLEOTIDE SEQUENCE [LARGE SCALE GENOMIC DNA]</scope>
    <source>
        <strain evidence="2 3">UH-Slu-Lm8-n1</strain>
    </source>
</reference>
<dbReference type="InParanoid" id="A0A0D0ACM0"/>
<dbReference type="AlphaFoldDB" id="A0A0D0ACM0"/>
<evidence type="ECO:0000313" key="2">
    <source>
        <dbReference type="EMBL" id="KIK35854.1"/>
    </source>
</evidence>
<dbReference type="PANTHER" id="PTHR19303">
    <property type="entry name" value="TRANSPOSON"/>
    <property type="match status" value="1"/>
</dbReference>
<dbReference type="GO" id="GO:0003677">
    <property type="term" value="F:DNA binding"/>
    <property type="evidence" value="ECO:0007669"/>
    <property type="project" value="TreeGrafter"/>
</dbReference>
<feature type="domain" description="DDE-1" evidence="1">
    <location>
        <begin position="50"/>
        <end position="216"/>
    </location>
</feature>
<dbReference type="HOGENOM" id="CLU_013929_2_2_1"/>
<sequence length="249" mass="28384">MEKKIEQDCIWAANESGFQPGQGLKVRVIGAAHQKIQYQQCDGNRENIIVMVTICADGKEIPPTVIYKGWSFSTNWHQGNTVTQSMLHNIAHSPKGWTDGVIGCLWIEDFNNKTSVKSIGCVRLLLVDGYNSHYTQEFLEYARENNIHVLCYPAHATHIYQGLDVVVFGPLKHYWTQERDEYERKTRRKLDKTNFISVYSKAHQKTLTPETIRATFRKTGVWPFNPDVVTEDMMAPSLVTSSVGHLPIS</sequence>
<protein>
    <recommendedName>
        <fullName evidence="1">DDE-1 domain-containing protein</fullName>
    </recommendedName>
</protein>
<evidence type="ECO:0000259" key="1">
    <source>
        <dbReference type="Pfam" id="PF03184"/>
    </source>
</evidence>
<dbReference type="OrthoDB" id="3238847at2759"/>
<reference evidence="3" key="2">
    <citation type="submission" date="2015-01" db="EMBL/GenBank/DDBJ databases">
        <title>Evolutionary Origins and Diversification of the Mycorrhizal Mutualists.</title>
        <authorList>
            <consortium name="DOE Joint Genome Institute"/>
            <consortium name="Mycorrhizal Genomics Consortium"/>
            <person name="Kohler A."/>
            <person name="Kuo A."/>
            <person name="Nagy L.G."/>
            <person name="Floudas D."/>
            <person name="Copeland A."/>
            <person name="Barry K.W."/>
            <person name="Cichocki N."/>
            <person name="Veneault-Fourrey C."/>
            <person name="LaButti K."/>
            <person name="Lindquist E.A."/>
            <person name="Lipzen A."/>
            <person name="Lundell T."/>
            <person name="Morin E."/>
            <person name="Murat C."/>
            <person name="Riley R."/>
            <person name="Ohm R."/>
            <person name="Sun H."/>
            <person name="Tunlid A."/>
            <person name="Henrissat B."/>
            <person name="Grigoriev I.V."/>
            <person name="Hibbett D.S."/>
            <person name="Martin F."/>
        </authorList>
    </citation>
    <scope>NUCLEOTIDE SEQUENCE [LARGE SCALE GENOMIC DNA]</scope>
    <source>
        <strain evidence="3">UH-Slu-Lm8-n1</strain>
    </source>
</reference>
<dbReference type="Proteomes" id="UP000054485">
    <property type="component" value="Unassembled WGS sequence"/>
</dbReference>
<proteinExistence type="predicted"/>